<organism evidence="2 3">
    <name type="scientific">Kutzneria viridogrisea</name>
    <dbReference type="NCBI Taxonomy" id="47990"/>
    <lineage>
        <taxon>Bacteria</taxon>
        <taxon>Bacillati</taxon>
        <taxon>Actinomycetota</taxon>
        <taxon>Actinomycetes</taxon>
        <taxon>Pseudonocardiales</taxon>
        <taxon>Pseudonocardiaceae</taxon>
        <taxon>Kutzneria</taxon>
    </lineage>
</organism>
<evidence type="ECO:0000259" key="1">
    <source>
        <dbReference type="Pfam" id="PF01636"/>
    </source>
</evidence>
<reference evidence="2 3" key="1">
    <citation type="submission" date="2020-08" db="EMBL/GenBank/DDBJ databases">
        <title>Genomic Encyclopedia of Archaeal and Bacterial Type Strains, Phase II (KMG-II): from individual species to whole genera.</title>
        <authorList>
            <person name="Goeker M."/>
        </authorList>
    </citation>
    <scope>NUCLEOTIDE SEQUENCE [LARGE SCALE GENOMIC DNA]</scope>
    <source>
        <strain evidence="2 3">DSM 43850</strain>
    </source>
</reference>
<name>A0ABR6BF19_9PSEU</name>
<comment type="caution">
    <text evidence="2">The sequence shown here is derived from an EMBL/GenBank/DDBJ whole genome shotgun (WGS) entry which is preliminary data.</text>
</comment>
<dbReference type="Pfam" id="PF01636">
    <property type="entry name" value="APH"/>
    <property type="match status" value="1"/>
</dbReference>
<dbReference type="RefSeq" id="WP_201771851.1">
    <property type="nucleotide sequence ID" value="NZ_BAAABQ010000084.1"/>
</dbReference>
<proteinExistence type="predicted"/>
<evidence type="ECO:0000313" key="2">
    <source>
        <dbReference type="EMBL" id="MBA8925465.1"/>
    </source>
</evidence>
<keyword evidence="3" id="KW-1185">Reference proteome</keyword>
<dbReference type="InterPro" id="IPR011009">
    <property type="entry name" value="Kinase-like_dom_sf"/>
</dbReference>
<gene>
    <name evidence="2" type="ORF">BC739_002664</name>
</gene>
<dbReference type="InterPro" id="IPR002575">
    <property type="entry name" value="Aminoglycoside_PTrfase"/>
</dbReference>
<dbReference type="EMBL" id="JACJID010000002">
    <property type="protein sequence ID" value="MBA8925465.1"/>
    <property type="molecule type" value="Genomic_DNA"/>
</dbReference>
<dbReference type="Proteomes" id="UP000517916">
    <property type="component" value="Unassembled WGS sequence"/>
</dbReference>
<protein>
    <recommendedName>
        <fullName evidence="1">Aminoglycoside phosphotransferase domain-containing protein</fullName>
    </recommendedName>
</protein>
<feature type="domain" description="Aminoglycoside phosphotransferase" evidence="1">
    <location>
        <begin position="43"/>
        <end position="251"/>
    </location>
</feature>
<sequence length="302" mass="33734">MSATHMPPLAEVDFTEPTTRRTLALACLHAGIDDSDAMLLRHQTNAVYLLRGAGIVAKIARPGGELTTVSRTVSLVKWLSGQGFPTVGLSRGVPQPLFVADSAVTFWDYLPQTAPMAAADFAVPLRQLHRSPAPPNPLPPLNMVGAIRCSLHASRILTEDQREHLLDRCDRLAARLQAVRYLFPPGLVHGDPQHRNALHTATGPVLCDWDSARYGQLEWDLATVEIHCRRFGYPEQEYTDFARAYGLDIREWTHFDTIRDLRELRMITTNARKCTPGSPGAAEVVNRVQRWGRAEPHRWSIL</sequence>
<accession>A0ABR6BF19</accession>
<dbReference type="Gene3D" id="3.90.1200.10">
    <property type="match status" value="1"/>
</dbReference>
<dbReference type="SUPFAM" id="SSF56112">
    <property type="entry name" value="Protein kinase-like (PK-like)"/>
    <property type="match status" value="1"/>
</dbReference>
<evidence type="ECO:0000313" key="3">
    <source>
        <dbReference type="Proteomes" id="UP000517916"/>
    </source>
</evidence>